<proteinExistence type="predicted"/>
<keyword evidence="2" id="KW-1185">Reference proteome</keyword>
<dbReference type="RefSeq" id="WP_173074086.1">
    <property type="nucleotide sequence ID" value="NZ_CP041345.1"/>
</dbReference>
<sequence>MDAVVENITIDAWAVNDILSCYADKRSEYFELFDIVKGVDLSKPDSKVPFQIYVDICNWIEHKLGRFNLIKAGRRIGESTYKCFIENGMVNENSKPIEIMQALVDLAKKGVHDPKKRGWEIVSSNEKSIVMRKTQLFNKHIQIGLLDSLIRKAKVFGVQVNLVKEQAKGDEFDEYLISWL</sequence>
<protein>
    <submittedName>
        <fullName evidence="1">Uncharacterized protein</fullName>
    </submittedName>
</protein>
<dbReference type="EMBL" id="CP041345">
    <property type="protein sequence ID" value="QKG79890.1"/>
    <property type="molecule type" value="Genomic_DNA"/>
</dbReference>
<dbReference type="KEGG" id="ttz:FHG85_06315"/>
<evidence type="ECO:0000313" key="2">
    <source>
        <dbReference type="Proteomes" id="UP000500961"/>
    </source>
</evidence>
<name>A0A7D3XKJ5_9BACT</name>
<dbReference type="AlphaFoldDB" id="A0A7D3XKJ5"/>
<gene>
    <name evidence="1" type="ORF">FHG85_06315</name>
</gene>
<reference evidence="1 2" key="1">
    <citation type="submission" date="2019-07" db="EMBL/GenBank/DDBJ databases">
        <title>Thalassofilum flectens gen. nov., sp. nov., a novel moderate thermophilic anaerobe from a shallow sea hot spring in Kunashir Island (Russia), representing a new family in the order Bacteroidales, and proposal of Thalassofilacea fam. nov.</title>
        <authorList>
            <person name="Kochetkova T.V."/>
            <person name="Podosokorskaya O.A."/>
            <person name="Novikov A."/>
            <person name="Elcheninov A.G."/>
            <person name="Toshchakov S.V."/>
            <person name="Kublanov I.V."/>
        </authorList>
    </citation>
    <scope>NUCLEOTIDE SEQUENCE [LARGE SCALE GENOMIC DNA]</scope>
    <source>
        <strain evidence="1 2">38-H</strain>
    </source>
</reference>
<dbReference type="Proteomes" id="UP000500961">
    <property type="component" value="Chromosome"/>
</dbReference>
<organism evidence="1 2">
    <name type="scientific">Tenuifilum thalassicum</name>
    <dbReference type="NCBI Taxonomy" id="2590900"/>
    <lineage>
        <taxon>Bacteria</taxon>
        <taxon>Pseudomonadati</taxon>
        <taxon>Bacteroidota</taxon>
        <taxon>Bacteroidia</taxon>
        <taxon>Bacteroidales</taxon>
        <taxon>Tenuifilaceae</taxon>
        <taxon>Tenuifilum</taxon>
    </lineage>
</organism>
<evidence type="ECO:0000313" key="1">
    <source>
        <dbReference type="EMBL" id="QKG79890.1"/>
    </source>
</evidence>
<accession>A0A7D3XKJ5</accession>